<keyword evidence="3" id="KW-0645">Protease</keyword>
<gene>
    <name evidence="9" type="ORF">ACFQ1E_17385</name>
</gene>
<comment type="subcellular location">
    <subcellularLocation>
        <location evidence="1">Virion</location>
    </subcellularLocation>
</comment>
<dbReference type="Pfam" id="PF05065">
    <property type="entry name" value="Phage_capsid"/>
    <property type="match status" value="1"/>
</dbReference>
<evidence type="ECO:0000259" key="8">
    <source>
        <dbReference type="Pfam" id="PF05065"/>
    </source>
</evidence>
<evidence type="ECO:0000313" key="10">
    <source>
        <dbReference type="Proteomes" id="UP001596977"/>
    </source>
</evidence>
<evidence type="ECO:0000256" key="1">
    <source>
        <dbReference type="ARBA" id="ARBA00004328"/>
    </source>
</evidence>
<evidence type="ECO:0000259" key="7">
    <source>
        <dbReference type="Pfam" id="PF04586"/>
    </source>
</evidence>
<organism evidence="9 10">
    <name type="scientific">Sphingomonas canadensis</name>
    <dbReference type="NCBI Taxonomy" id="1219257"/>
    <lineage>
        <taxon>Bacteria</taxon>
        <taxon>Pseudomonadati</taxon>
        <taxon>Pseudomonadota</taxon>
        <taxon>Alphaproteobacteria</taxon>
        <taxon>Sphingomonadales</taxon>
        <taxon>Sphingomonadaceae</taxon>
        <taxon>Sphingomonas</taxon>
    </lineage>
</organism>
<evidence type="ECO:0000256" key="6">
    <source>
        <dbReference type="SAM" id="MobiDB-lite"/>
    </source>
</evidence>
<keyword evidence="2" id="KW-1188">Viral release from host cell</keyword>
<feature type="domain" description="Phage capsid-like C-terminal" evidence="8">
    <location>
        <begin position="377"/>
        <end position="516"/>
    </location>
</feature>
<dbReference type="NCBIfam" id="TIGR01554">
    <property type="entry name" value="major_cap_HK97"/>
    <property type="match status" value="1"/>
</dbReference>
<sequence>MLICKVTSDGGAGLDFVLSDATLDRYGDTVDPKGWDLRWFKKNPIALFGHNASFPIGTWSNVRVEGGKLIGRLNLAARGTSARIDELISLVEQGVLRAVSVGFIPRKSEPMDPEKPYRGTKFLEQELLETSLVSVPANPAALAVAKSLNLSAETIGLAFGEHADPCPATTSQAGGNAPDLHQTHRTKTMNLTLSQRIENAQQDLNIKRDKLAELTAAESLDLDAIEELNTQIDTQERSLAALKASEAKIGAAIVAPGANGAGSQGGQQRTHAQPRRPLGHSEKDGMDLLVRAMVVRGVSHFGEMTLDQALEQRYPGHEAVGIIAKADQTVGTTGTAGWASELVQTAYVGFLNALVGHSIWPELVDRSMPMMFDRFGSITLPRRNAGGAGGGFVGEGSPIRVGRITTAAATLTPKKMGVIVPFTKELAKRSTPAIEGIVRQAILEDTGATLDPLLLDATASSAVRPAGLLYGIGAAATGFAGGDYQAVRQDFKALLAPFFAANGADNIVVLMNSAQGLNLSLMEGPVGDPNWFQRVKERVTIIESTNVTANRLIALRVSDFAGAGGDPEFDVSEQATIHMEDTSPLEIVSGTGPTAADPVRSLWQTASVGVRMLMDVSWTMRRTGMVQWIDGTSW</sequence>
<feature type="region of interest" description="Disordered" evidence="6">
    <location>
        <begin position="258"/>
        <end position="282"/>
    </location>
</feature>
<protein>
    <submittedName>
        <fullName evidence="9">Phage major capsid protein</fullName>
    </submittedName>
</protein>
<keyword evidence="5" id="KW-0175">Coiled coil</keyword>
<feature type="coiled-coil region" evidence="5">
    <location>
        <begin position="190"/>
        <end position="245"/>
    </location>
</feature>
<keyword evidence="10" id="KW-1185">Reference proteome</keyword>
<evidence type="ECO:0000313" key="9">
    <source>
        <dbReference type="EMBL" id="MFD0948120.1"/>
    </source>
</evidence>
<dbReference type="InterPro" id="IPR054612">
    <property type="entry name" value="Phage_capsid-like_C"/>
</dbReference>
<evidence type="ECO:0000256" key="2">
    <source>
        <dbReference type="ARBA" id="ARBA00022612"/>
    </source>
</evidence>
<dbReference type="InterPro" id="IPR054613">
    <property type="entry name" value="Peptidase_S78_dom"/>
</dbReference>
<feature type="domain" description="Prohead serine protease" evidence="7">
    <location>
        <begin position="20"/>
        <end position="143"/>
    </location>
</feature>
<dbReference type="SUPFAM" id="SSF56563">
    <property type="entry name" value="Major capsid protein gp5"/>
    <property type="match status" value="1"/>
</dbReference>
<proteinExistence type="predicted"/>
<accession>A0ABW3HCI5</accession>
<dbReference type="Proteomes" id="UP001596977">
    <property type="component" value="Unassembled WGS sequence"/>
</dbReference>
<dbReference type="RefSeq" id="WP_264945954.1">
    <property type="nucleotide sequence ID" value="NZ_JAPDRA010000010.1"/>
</dbReference>
<dbReference type="Pfam" id="PF04586">
    <property type="entry name" value="Peptidase_S78"/>
    <property type="match status" value="1"/>
</dbReference>
<dbReference type="InterPro" id="IPR024455">
    <property type="entry name" value="Phage_capsid"/>
</dbReference>
<keyword evidence="4" id="KW-0378">Hydrolase</keyword>
<name>A0ABW3HCI5_9SPHN</name>
<reference evidence="10" key="1">
    <citation type="journal article" date="2019" name="Int. J. Syst. Evol. Microbiol.">
        <title>The Global Catalogue of Microorganisms (GCM) 10K type strain sequencing project: providing services to taxonomists for standard genome sequencing and annotation.</title>
        <authorList>
            <consortium name="The Broad Institute Genomics Platform"/>
            <consortium name="The Broad Institute Genome Sequencing Center for Infectious Disease"/>
            <person name="Wu L."/>
            <person name="Ma J."/>
        </authorList>
    </citation>
    <scope>NUCLEOTIDE SEQUENCE [LARGE SCALE GENOMIC DNA]</scope>
    <source>
        <strain evidence="10">CCUG 62982</strain>
    </source>
</reference>
<evidence type="ECO:0000256" key="3">
    <source>
        <dbReference type="ARBA" id="ARBA00022670"/>
    </source>
</evidence>
<evidence type="ECO:0000256" key="4">
    <source>
        <dbReference type="ARBA" id="ARBA00022801"/>
    </source>
</evidence>
<evidence type="ECO:0000256" key="5">
    <source>
        <dbReference type="SAM" id="Coils"/>
    </source>
</evidence>
<dbReference type="EMBL" id="JBHTJG010000010">
    <property type="protein sequence ID" value="MFD0948120.1"/>
    <property type="molecule type" value="Genomic_DNA"/>
</dbReference>
<comment type="caution">
    <text evidence="9">The sequence shown here is derived from an EMBL/GenBank/DDBJ whole genome shotgun (WGS) entry which is preliminary data.</text>
</comment>